<dbReference type="Proteomes" id="UP000095283">
    <property type="component" value="Unplaced"/>
</dbReference>
<reference evidence="2" key="1">
    <citation type="submission" date="2016-11" db="UniProtKB">
        <authorList>
            <consortium name="WormBaseParasite"/>
        </authorList>
    </citation>
    <scope>IDENTIFICATION</scope>
</reference>
<dbReference type="AlphaFoldDB" id="A0A1I7WAQ7"/>
<name>A0A1I7WAQ7_HETBA</name>
<protein>
    <submittedName>
        <fullName evidence="2">Transcriptional regulator</fullName>
    </submittedName>
</protein>
<keyword evidence="1" id="KW-1185">Reference proteome</keyword>
<sequence>MKDFSLAKRQYDIVQQYYTSVTGEENRITK</sequence>
<proteinExistence type="predicted"/>
<accession>A0A1I7WAQ7</accession>
<evidence type="ECO:0000313" key="1">
    <source>
        <dbReference type="Proteomes" id="UP000095283"/>
    </source>
</evidence>
<dbReference type="WBParaSite" id="Hba_01769">
    <property type="protein sequence ID" value="Hba_01769"/>
    <property type="gene ID" value="Hba_01769"/>
</dbReference>
<organism evidence="1 2">
    <name type="scientific">Heterorhabditis bacteriophora</name>
    <name type="common">Entomopathogenic nematode worm</name>
    <dbReference type="NCBI Taxonomy" id="37862"/>
    <lineage>
        <taxon>Eukaryota</taxon>
        <taxon>Metazoa</taxon>
        <taxon>Ecdysozoa</taxon>
        <taxon>Nematoda</taxon>
        <taxon>Chromadorea</taxon>
        <taxon>Rhabditida</taxon>
        <taxon>Rhabditina</taxon>
        <taxon>Rhabditomorpha</taxon>
        <taxon>Strongyloidea</taxon>
        <taxon>Heterorhabditidae</taxon>
        <taxon>Heterorhabditis</taxon>
    </lineage>
</organism>
<evidence type="ECO:0000313" key="2">
    <source>
        <dbReference type="WBParaSite" id="Hba_01769"/>
    </source>
</evidence>